<dbReference type="AlphaFoldDB" id="A0A0V0ZBK0"/>
<feature type="non-terminal residue" evidence="1">
    <location>
        <position position="1"/>
    </location>
</feature>
<evidence type="ECO:0000313" key="1">
    <source>
        <dbReference type="EMBL" id="KRY09961.1"/>
    </source>
</evidence>
<accession>A0A0V0ZBK0</accession>
<dbReference type="EMBL" id="JYDQ01000249">
    <property type="protein sequence ID" value="KRY09961.1"/>
    <property type="molecule type" value="Genomic_DNA"/>
</dbReference>
<protein>
    <submittedName>
        <fullName evidence="1">Uncharacterized protein</fullName>
    </submittedName>
</protein>
<dbReference type="Proteomes" id="UP000054783">
    <property type="component" value="Unassembled WGS sequence"/>
</dbReference>
<reference evidence="1 2" key="1">
    <citation type="submission" date="2015-01" db="EMBL/GenBank/DDBJ databases">
        <title>Evolution of Trichinella species and genotypes.</title>
        <authorList>
            <person name="Korhonen P.K."/>
            <person name="Edoardo P."/>
            <person name="Giuseppe L.R."/>
            <person name="Gasser R.B."/>
        </authorList>
    </citation>
    <scope>NUCLEOTIDE SEQUENCE [LARGE SCALE GENOMIC DNA]</scope>
    <source>
        <strain evidence="1">ISS2496</strain>
    </source>
</reference>
<keyword evidence="2" id="KW-1185">Reference proteome</keyword>
<proteinExistence type="predicted"/>
<gene>
    <name evidence="1" type="ORF">T12_664</name>
</gene>
<organism evidence="1 2">
    <name type="scientific">Trichinella patagoniensis</name>
    <dbReference type="NCBI Taxonomy" id="990121"/>
    <lineage>
        <taxon>Eukaryota</taxon>
        <taxon>Metazoa</taxon>
        <taxon>Ecdysozoa</taxon>
        <taxon>Nematoda</taxon>
        <taxon>Enoplea</taxon>
        <taxon>Dorylaimia</taxon>
        <taxon>Trichinellida</taxon>
        <taxon>Trichinellidae</taxon>
        <taxon>Trichinella</taxon>
    </lineage>
</organism>
<evidence type="ECO:0000313" key="2">
    <source>
        <dbReference type="Proteomes" id="UP000054783"/>
    </source>
</evidence>
<name>A0A0V0ZBK0_9BILA</name>
<comment type="caution">
    <text evidence="1">The sequence shown here is derived from an EMBL/GenBank/DDBJ whole genome shotgun (WGS) entry which is preliminary data.</text>
</comment>
<sequence>LLLVRESKRPRAMIVGMQKLPMMIGDIFSSCNDEIFLYSSRCVFATEYIITCSANGSQAVIQKRTLAKNCTFSKLTEAFELMPQLRNYHGINYFLVTMRNVDTNDVIEIFEKFKLSREEVEQWLANDDISLFEPLSDDEIFETMEKDENEDA</sequence>